<dbReference type="EMBL" id="VHIR01000003">
    <property type="protein sequence ID" value="TQE44173.1"/>
    <property type="molecule type" value="Genomic_DNA"/>
</dbReference>
<feature type="chain" id="PRO_5021981640" evidence="1">
    <location>
        <begin position="25"/>
        <end position="129"/>
    </location>
</feature>
<accession>A0A540R8V3</accession>
<sequence length="129" mass="12883">MKKGIIAITTATVAVLTAGGVAIATGASDAPAMTAGTEDILKPGMEMTFTATCPDNSTRADLTTSFGAHAVLRPAADAGYLMGEITAPEQIGPGPADGYHTYTVTCENGATTTARFADAGNGTAQTARS</sequence>
<evidence type="ECO:0000256" key="1">
    <source>
        <dbReference type="SAM" id="SignalP"/>
    </source>
</evidence>
<keyword evidence="3" id="KW-1185">Reference proteome</keyword>
<dbReference type="Proteomes" id="UP000318080">
    <property type="component" value="Unassembled WGS sequence"/>
</dbReference>
<feature type="signal peptide" evidence="1">
    <location>
        <begin position="1"/>
        <end position="24"/>
    </location>
</feature>
<dbReference type="RefSeq" id="WP_066510933.1">
    <property type="nucleotide sequence ID" value="NZ_JANIKK010000015.1"/>
</dbReference>
<protein>
    <submittedName>
        <fullName evidence="2">Uncharacterized protein</fullName>
    </submittedName>
</protein>
<evidence type="ECO:0000313" key="3">
    <source>
        <dbReference type="Proteomes" id="UP000318080"/>
    </source>
</evidence>
<dbReference type="STRING" id="1686286.GCA_900092335_01215"/>
<keyword evidence="1" id="KW-0732">Signal</keyword>
<proteinExistence type="predicted"/>
<evidence type="ECO:0000313" key="2">
    <source>
        <dbReference type="EMBL" id="TQE44173.1"/>
    </source>
</evidence>
<reference evidence="2 3" key="1">
    <citation type="submission" date="2019-06" db="EMBL/GenBank/DDBJ databases">
        <title>Draft genome of C. phoceense Strain 272.</title>
        <authorList>
            <person name="Pacheco L.G.C."/>
            <person name="Barberis C.M."/>
            <person name="Almuzara M.N."/>
            <person name="Traglia G.M."/>
            <person name="Santos C.S."/>
            <person name="Rocha D.J.P.G."/>
            <person name="Aguiar E.R.G.R."/>
            <person name="Vay C.A."/>
        </authorList>
    </citation>
    <scope>NUCLEOTIDE SEQUENCE [LARGE SCALE GENOMIC DNA]</scope>
    <source>
        <strain evidence="2 3">272</strain>
    </source>
</reference>
<organism evidence="2 3">
    <name type="scientific">Corynebacterium phoceense</name>
    <dbReference type="NCBI Taxonomy" id="1686286"/>
    <lineage>
        <taxon>Bacteria</taxon>
        <taxon>Bacillati</taxon>
        <taxon>Actinomycetota</taxon>
        <taxon>Actinomycetes</taxon>
        <taxon>Mycobacteriales</taxon>
        <taxon>Corynebacteriaceae</taxon>
        <taxon>Corynebacterium</taxon>
    </lineage>
</organism>
<dbReference type="AlphaFoldDB" id="A0A540R8V3"/>
<name>A0A540R8V3_9CORY</name>
<comment type="caution">
    <text evidence="2">The sequence shown here is derived from an EMBL/GenBank/DDBJ whole genome shotgun (WGS) entry which is preliminary data.</text>
</comment>
<gene>
    <name evidence="2" type="ORF">EJK80_03315</name>
</gene>